<reference evidence="2 3" key="1">
    <citation type="submission" date="2024-01" db="EMBL/GenBank/DDBJ databases">
        <title>The genomes of 5 underutilized Papilionoideae crops provide insights into root nodulation and disease resistanc.</title>
        <authorList>
            <person name="Jiang F."/>
        </authorList>
    </citation>
    <scope>NUCLEOTIDE SEQUENCE [LARGE SCALE GENOMIC DNA]</scope>
    <source>
        <strain evidence="2">LVBAO_FW01</strain>
        <tissue evidence="2">Leaves</tissue>
    </source>
</reference>
<keyword evidence="1" id="KW-1133">Transmembrane helix</keyword>
<gene>
    <name evidence="2" type="ORF">VNO77_21026</name>
</gene>
<evidence type="ECO:0000256" key="1">
    <source>
        <dbReference type="SAM" id="Phobius"/>
    </source>
</evidence>
<comment type="caution">
    <text evidence="2">The sequence shown here is derived from an EMBL/GenBank/DDBJ whole genome shotgun (WGS) entry which is preliminary data.</text>
</comment>
<feature type="transmembrane region" description="Helical" evidence="1">
    <location>
        <begin position="26"/>
        <end position="47"/>
    </location>
</feature>
<dbReference type="AlphaFoldDB" id="A0AAN9QLR0"/>
<keyword evidence="1" id="KW-0812">Transmembrane</keyword>
<dbReference type="Proteomes" id="UP001367508">
    <property type="component" value="Unassembled WGS sequence"/>
</dbReference>
<organism evidence="2 3">
    <name type="scientific">Canavalia gladiata</name>
    <name type="common">Sword bean</name>
    <name type="synonym">Dolichos gladiatus</name>
    <dbReference type="NCBI Taxonomy" id="3824"/>
    <lineage>
        <taxon>Eukaryota</taxon>
        <taxon>Viridiplantae</taxon>
        <taxon>Streptophyta</taxon>
        <taxon>Embryophyta</taxon>
        <taxon>Tracheophyta</taxon>
        <taxon>Spermatophyta</taxon>
        <taxon>Magnoliopsida</taxon>
        <taxon>eudicotyledons</taxon>
        <taxon>Gunneridae</taxon>
        <taxon>Pentapetalae</taxon>
        <taxon>rosids</taxon>
        <taxon>fabids</taxon>
        <taxon>Fabales</taxon>
        <taxon>Fabaceae</taxon>
        <taxon>Papilionoideae</taxon>
        <taxon>50 kb inversion clade</taxon>
        <taxon>NPAAA clade</taxon>
        <taxon>indigoferoid/millettioid clade</taxon>
        <taxon>Phaseoleae</taxon>
        <taxon>Canavalia</taxon>
    </lineage>
</organism>
<proteinExistence type="predicted"/>
<dbReference type="EMBL" id="JAYMYQ010000004">
    <property type="protein sequence ID" value="KAK7340324.1"/>
    <property type="molecule type" value="Genomic_DNA"/>
</dbReference>
<name>A0AAN9QLR0_CANGL</name>
<keyword evidence="1" id="KW-0472">Membrane</keyword>
<accession>A0AAN9QLR0</accession>
<protein>
    <submittedName>
        <fullName evidence="2">Uncharacterized protein</fullName>
    </submittedName>
</protein>
<keyword evidence="3" id="KW-1185">Reference proteome</keyword>
<evidence type="ECO:0000313" key="3">
    <source>
        <dbReference type="Proteomes" id="UP001367508"/>
    </source>
</evidence>
<sequence length="66" mass="7664">MFELVLGWYGVKVNGNWFGLYSNSSFSAVSIYASMWILLSLVCLYEFNQYLLLKDKILTHLSIYLS</sequence>
<evidence type="ECO:0000313" key="2">
    <source>
        <dbReference type="EMBL" id="KAK7340324.1"/>
    </source>
</evidence>